<accession>A0A5D4T7W8</accession>
<reference evidence="1 2" key="1">
    <citation type="submission" date="2019-08" db="EMBL/GenBank/DDBJ databases">
        <title>Bacillus genomes from the desert of Cuatro Cienegas, Coahuila.</title>
        <authorList>
            <person name="Olmedo-Alvarez G."/>
        </authorList>
    </citation>
    <scope>NUCLEOTIDE SEQUENCE [LARGE SCALE GENOMIC DNA]</scope>
    <source>
        <strain evidence="1 2">CH98b_3T</strain>
    </source>
</reference>
<dbReference type="EMBL" id="VTET01000005">
    <property type="protein sequence ID" value="TYS71743.1"/>
    <property type="molecule type" value="Genomic_DNA"/>
</dbReference>
<comment type="caution">
    <text evidence="1">The sequence shown here is derived from an EMBL/GenBank/DDBJ whole genome shotgun (WGS) entry which is preliminary data.</text>
</comment>
<dbReference type="AlphaFoldDB" id="A0A5D4T7W8"/>
<gene>
    <name evidence="1" type="ORF">FZC75_11310</name>
</gene>
<organism evidence="1 2">
    <name type="scientific">Sutcliffiella horikoshii</name>
    <dbReference type="NCBI Taxonomy" id="79883"/>
    <lineage>
        <taxon>Bacteria</taxon>
        <taxon>Bacillati</taxon>
        <taxon>Bacillota</taxon>
        <taxon>Bacilli</taxon>
        <taxon>Bacillales</taxon>
        <taxon>Bacillaceae</taxon>
        <taxon>Sutcliffiella</taxon>
    </lineage>
</organism>
<dbReference type="RefSeq" id="WP_148979399.1">
    <property type="nucleotide sequence ID" value="NZ_JBNILM010000007.1"/>
</dbReference>
<evidence type="ECO:0000313" key="2">
    <source>
        <dbReference type="Proteomes" id="UP000324517"/>
    </source>
</evidence>
<dbReference type="OrthoDB" id="7055226at2"/>
<evidence type="ECO:0000313" key="1">
    <source>
        <dbReference type="EMBL" id="TYS71743.1"/>
    </source>
</evidence>
<name>A0A5D4T7W8_9BACI</name>
<proteinExistence type="predicted"/>
<dbReference type="Proteomes" id="UP000324517">
    <property type="component" value="Unassembled WGS sequence"/>
</dbReference>
<protein>
    <submittedName>
        <fullName evidence="1">Uncharacterized protein</fullName>
    </submittedName>
</protein>
<sequence length="577" mass="66325">MKKNSRMIGDEHVRNVHTALTKYINGKSVDCYDNSIKQTVYFICKLYPNIEQVECKFDFVSPDQTNDLILHSNGLEIPINLFLIKKGGRIQPKNPGAKSFLGKYFLNESLQIKFNKAFANEYLNYLKSLVNSKIGKHIIEDEKELKKIIRNKFPKFTAEINNFRDSFLYRIREVCFKLLSENYNSDSIGFLHAYNSFFMTKDVNIITYYGKEFYDVQVEIFNPGYPQYEDIKLYKIGKSTVGFKFNRIALTLRFKFESGPLSSIKLAASYEEFENVNEIEEINQSTITKMKKLMESYNYMYVKNHSNSIGKCHEAITYFWFVSKFPSIKQVQVDECVEIMNRYISNLSKDKLNILYSSSATIVPAILEKLTLKYNNFSLDSIELIPDSYVKDRLETGDIQLVILANNQYYVENVSLKALAKKNAKITTKNPGIGTILGSSYFNLGSMDSIVMEAKEKYNIGSFNHKESLEYLASELGEKLSLATQDQLKNGIANLLGKALMAITYYEEGISYCNEYSTINSTISVHKNSPTSIQNLLSWNEGQDVLNLRVKFSKGQSHGWSSIKLTSEYQVRVPERK</sequence>